<evidence type="ECO:0000256" key="11">
    <source>
        <dbReference type="ARBA" id="ARBA00022840"/>
    </source>
</evidence>
<dbReference type="GO" id="GO:0005507">
    <property type="term" value="F:copper ion binding"/>
    <property type="evidence" value="ECO:0007669"/>
    <property type="project" value="InterPro"/>
</dbReference>
<evidence type="ECO:0000256" key="6">
    <source>
        <dbReference type="ARBA" id="ARBA00022692"/>
    </source>
</evidence>
<evidence type="ECO:0000256" key="4">
    <source>
        <dbReference type="ARBA" id="ARBA00022448"/>
    </source>
</evidence>
<accession>A0A1Y6BJH7</accession>
<evidence type="ECO:0000256" key="9">
    <source>
        <dbReference type="ARBA" id="ARBA00022741"/>
    </source>
</evidence>
<dbReference type="NCBIfam" id="TIGR00003">
    <property type="entry name" value="copper ion binding protein"/>
    <property type="match status" value="2"/>
</dbReference>
<dbReference type="SUPFAM" id="SSF81660">
    <property type="entry name" value="Metal cation-transporting ATPase, ATP-binding domain N"/>
    <property type="match status" value="1"/>
</dbReference>
<name>A0A1Y6BJH7_9NEIS</name>
<dbReference type="SUPFAM" id="SSF55008">
    <property type="entry name" value="HMA, heavy metal-associated domain"/>
    <property type="match status" value="2"/>
</dbReference>
<dbReference type="InterPro" id="IPR018303">
    <property type="entry name" value="ATPase_P-typ_P_site"/>
</dbReference>
<dbReference type="SUPFAM" id="SSF81653">
    <property type="entry name" value="Calcium ATPase, transduction domain A"/>
    <property type="match status" value="1"/>
</dbReference>
<dbReference type="InterPro" id="IPR023299">
    <property type="entry name" value="ATPase_P-typ_cyto_dom_N"/>
</dbReference>
<dbReference type="FunFam" id="3.30.70.100:FF:000005">
    <property type="entry name" value="Copper-exporting P-type ATPase A"/>
    <property type="match status" value="2"/>
</dbReference>
<keyword evidence="9 18" id="KW-0547">Nucleotide-binding</keyword>
<dbReference type="GO" id="GO:0005524">
    <property type="term" value="F:ATP binding"/>
    <property type="evidence" value="ECO:0007669"/>
    <property type="project" value="UniProtKB-UniRule"/>
</dbReference>
<protein>
    <recommendedName>
        <fullName evidence="3">P-type Cu(+) transporter</fullName>
        <ecNumber evidence="3">7.2.2.8</ecNumber>
    </recommendedName>
</protein>
<dbReference type="NCBIfam" id="TIGR01525">
    <property type="entry name" value="ATPase-IB_hvy"/>
    <property type="match status" value="1"/>
</dbReference>
<dbReference type="NCBIfam" id="TIGR01494">
    <property type="entry name" value="ATPase_P-type"/>
    <property type="match status" value="1"/>
</dbReference>
<dbReference type="STRING" id="1123014.SAMN02745746_01481"/>
<evidence type="ECO:0000256" key="8">
    <source>
        <dbReference type="ARBA" id="ARBA00022737"/>
    </source>
</evidence>
<dbReference type="InterPro" id="IPR036163">
    <property type="entry name" value="HMA_dom_sf"/>
</dbReference>
<feature type="domain" description="HMA" evidence="19">
    <location>
        <begin position="4"/>
        <end position="69"/>
    </location>
</feature>
<dbReference type="GO" id="GO:0060003">
    <property type="term" value="P:copper ion export"/>
    <property type="evidence" value="ECO:0007669"/>
    <property type="project" value="UniProtKB-ARBA"/>
</dbReference>
<keyword evidence="21" id="KW-1185">Reference proteome</keyword>
<dbReference type="PRINTS" id="PR00943">
    <property type="entry name" value="CUATPASE"/>
</dbReference>
<dbReference type="PRINTS" id="PR00119">
    <property type="entry name" value="CATATPASE"/>
</dbReference>
<feature type="transmembrane region" description="Helical" evidence="18">
    <location>
        <begin position="220"/>
        <end position="244"/>
    </location>
</feature>
<dbReference type="InterPro" id="IPR006121">
    <property type="entry name" value="HMA_dom"/>
</dbReference>
<feature type="transmembrane region" description="Helical" evidence="18">
    <location>
        <begin position="401"/>
        <end position="425"/>
    </location>
</feature>
<dbReference type="NCBIfam" id="TIGR01511">
    <property type="entry name" value="ATPase-IB1_Cu"/>
    <property type="match status" value="1"/>
</dbReference>
<evidence type="ECO:0000256" key="2">
    <source>
        <dbReference type="ARBA" id="ARBA00006024"/>
    </source>
</evidence>
<keyword evidence="7 18" id="KW-0479">Metal-binding</keyword>
<dbReference type="Gene3D" id="3.40.50.1000">
    <property type="entry name" value="HAD superfamily/HAD-like"/>
    <property type="match status" value="1"/>
</dbReference>
<dbReference type="InterPro" id="IPR017969">
    <property type="entry name" value="Heavy-metal-associated_CS"/>
</dbReference>
<dbReference type="CDD" id="cd02094">
    <property type="entry name" value="P-type_ATPase_Cu-like"/>
    <property type="match status" value="1"/>
</dbReference>
<evidence type="ECO:0000313" key="21">
    <source>
        <dbReference type="Proteomes" id="UP000192920"/>
    </source>
</evidence>
<evidence type="ECO:0000256" key="17">
    <source>
        <dbReference type="ARBA" id="ARBA00023136"/>
    </source>
</evidence>
<dbReference type="InterPro" id="IPR008250">
    <property type="entry name" value="ATPase_P-typ_transduc_dom_A_sf"/>
</dbReference>
<dbReference type="GO" id="GO:0016887">
    <property type="term" value="F:ATP hydrolysis activity"/>
    <property type="evidence" value="ECO:0007669"/>
    <property type="project" value="InterPro"/>
</dbReference>
<dbReference type="FunFam" id="2.70.150.10:FF:000020">
    <property type="entry name" value="Copper-exporting P-type ATPase A"/>
    <property type="match status" value="1"/>
</dbReference>
<dbReference type="Gene3D" id="3.40.1110.10">
    <property type="entry name" value="Calcium-transporting ATPase, cytoplasmic domain N"/>
    <property type="match status" value="1"/>
</dbReference>
<comment type="subcellular location">
    <subcellularLocation>
        <location evidence="1">Cell membrane</location>
        <topology evidence="1">Multi-pass membrane protein</topology>
    </subcellularLocation>
</comment>
<evidence type="ECO:0000313" key="20">
    <source>
        <dbReference type="EMBL" id="SMF13554.1"/>
    </source>
</evidence>
<dbReference type="Pfam" id="PF00702">
    <property type="entry name" value="Hydrolase"/>
    <property type="match status" value="1"/>
</dbReference>
<evidence type="ECO:0000256" key="14">
    <source>
        <dbReference type="ARBA" id="ARBA00022989"/>
    </source>
</evidence>
<feature type="domain" description="HMA" evidence="19">
    <location>
        <begin position="71"/>
        <end position="136"/>
    </location>
</feature>
<dbReference type="GO" id="GO:0055070">
    <property type="term" value="P:copper ion homeostasis"/>
    <property type="evidence" value="ECO:0007669"/>
    <property type="project" value="TreeGrafter"/>
</dbReference>
<keyword evidence="15" id="KW-0186">Copper</keyword>
<evidence type="ECO:0000256" key="1">
    <source>
        <dbReference type="ARBA" id="ARBA00004651"/>
    </source>
</evidence>
<feature type="transmembrane region" description="Helical" evidence="18">
    <location>
        <begin position="431"/>
        <end position="460"/>
    </location>
</feature>
<dbReference type="CDD" id="cd00371">
    <property type="entry name" value="HMA"/>
    <property type="match status" value="2"/>
</dbReference>
<dbReference type="InterPro" id="IPR023298">
    <property type="entry name" value="ATPase_P-typ_TM_dom_sf"/>
</dbReference>
<evidence type="ECO:0000256" key="10">
    <source>
        <dbReference type="ARBA" id="ARBA00022796"/>
    </source>
</evidence>
<sequence length="784" mass="82190">MSRTQLTLPIEGMTCAACANRIEKVLNRLDGVDAHVNFASETARVEFDSQQQTPQRLIERIRQSGYAVPEARLELDIGGMTCAACASRIEKVLNRLPGVHASVNFATETAVAHFPAGAVEQDAIIAAVRKAGYSATPRAAAGDETLAEKHRQAYLKERRWFWLAALLTAPLLLEMVTMLGGAAHGMLPRGVQLALATPVQFLAGWRFYKGSWHALRGGGANMDVLVALGTSMAYLLSAVVTLAGWHDQHVYFEAGAAVITLVLLGKLLEARAKGKTSGAIEELIRLAPKTARVERDGQLQEVAVALLQPGDVLLVRHGERIAVDGEVIAGHAAVDESMLTGESLPVTKGVGDAVYAGTQNQDGMLTVRATGVGSQTQLADIVRLVSEAQGSKAPIQRLADVISGVFVPAVVAIAVVTLLVTGWLTGDWARALIHAVAVLVIACPCALGLATPTAVMVGIGNGARRGILFRNATALETAGRLTALVVDKTGTLTEGRPVVTDVLPLTVPRDTLLQLAASIEAGSEHPLARAVLGFAEEQGLTRLPVQDFSAEVGRGVEAEVEGYGRLRVGVPDWLVDNLPEAANGFYAAGKTVIALGREGALMGLLAIADKLRPGSAEAVERLGHLGVKVVMLTGDKAATAASIAAAAGIAEFRAEVKPQDKAAAVAELQRAGHKVGMVGDGVNDAPALAAADVGFAMGAGSDVAIETADVTLRQGDMRHVADAIRLSRRTLVKIRQNLFFAFVYNVLGVPLAALGWLNPVIAGAAMAASSVSVVSNSLLLRRWK</sequence>
<feature type="transmembrane region" description="Helical" evidence="18">
    <location>
        <begin position="160"/>
        <end position="184"/>
    </location>
</feature>
<dbReference type="Proteomes" id="UP000192920">
    <property type="component" value="Unassembled WGS sequence"/>
</dbReference>
<evidence type="ECO:0000256" key="7">
    <source>
        <dbReference type="ARBA" id="ARBA00022723"/>
    </source>
</evidence>
<dbReference type="SFLD" id="SFLDS00003">
    <property type="entry name" value="Haloacid_Dehalogenase"/>
    <property type="match status" value="1"/>
</dbReference>
<dbReference type="GO" id="GO:0005886">
    <property type="term" value="C:plasma membrane"/>
    <property type="evidence" value="ECO:0007669"/>
    <property type="project" value="UniProtKB-SubCell"/>
</dbReference>
<dbReference type="Pfam" id="PF00122">
    <property type="entry name" value="E1-E2_ATPase"/>
    <property type="match status" value="1"/>
</dbReference>
<evidence type="ECO:0000256" key="3">
    <source>
        <dbReference type="ARBA" id="ARBA00012517"/>
    </source>
</evidence>
<evidence type="ECO:0000256" key="12">
    <source>
        <dbReference type="ARBA" id="ARBA00022842"/>
    </source>
</evidence>
<evidence type="ECO:0000256" key="18">
    <source>
        <dbReference type="RuleBase" id="RU362081"/>
    </source>
</evidence>
<dbReference type="SFLD" id="SFLDF00027">
    <property type="entry name" value="p-type_atpase"/>
    <property type="match status" value="1"/>
</dbReference>
<dbReference type="SFLD" id="SFLDG00002">
    <property type="entry name" value="C1.7:_P-type_atpase_like"/>
    <property type="match status" value="1"/>
</dbReference>
<dbReference type="PANTHER" id="PTHR43520">
    <property type="entry name" value="ATP7, ISOFORM B"/>
    <property type="match status" value="1"/>
</dbReference>
<dbReference type="InterPro" id="IPR023214">
    <property type="entry name" value="HAD_sf"/>
</dbReference>
<keyword evidence="5 18" id="KW-1003">Cell membrane</keyword>
<evidence type="ECO:0000259" key="19">
    <source>
        <dbReference type="PROSITE" id="PS50846"/>
    </source>
</evidence>
<dbReference type="PROSITE" id="PS01047">
    <property type="entry name" value="HMA_1"/>
    <property type="match status" value="2"/>
</dbReference>
<evidence type="ECO:0000256" key="16">
    <source>
        <dbReference type="ARBA" id="ARBA00023065"/>
    </source>
</evidence>
<dbReference type="InterPro" id="IPR001757">
    <property type="entry name" value="P_typ_ATPase"/>
</dbReference>
<keyword evidence="13" id="KW-1278">Translocase</keyword>
<dbReference type="Gene3D" id="2.70.150.10">
    <property type="entry name" value="Calcium-transporting ATPase, cytoplasmic transduction domain A"/>
    <property type="match status" value="1"/>
</dbReference>
<organism evidence="20 21">
    <name type="scientific">Pseudogulbenkiania subflava DSM 22618</name>
    <dbReference type="NCBI Taxonomy" id="1123014"/>
    <lineage>
        <taxon>Bacteria</taxon>
        <taxon>Pseudomonadati</taxon>
        <taxon>Pseudomonadota</taxon>
        <taxon>Betaproteobacteria</taxon>
        <taxon>Neisseriales</taxon>
        <taxon>Chromobacteriaceae</taxon>
        <taxon>Pseudogulbenkiania</taxon>
    </lineage>
</organism>
<dbReference type="EC" id="7.2.2.8" evidence="3"/>
<dbReference type="PANTHER" id="PTHR43520:SF8">
    <property type="entry name" value="P-TYPE CU(+) TRANSPORTER"/>
    <property type="match status" value="1"/>
</dbReference>
<keyword evidence="6 18" id="KW-0812">Transmembrane</keyword>
<keyword evidence="16" id="KW-0406">Ion transport</keyword>
<dbReference type="AlphaFoldDB" id="A0A1Y6BJH7"/>
<keyword evidence="14 18" id="KW-1133">Transmembrane helix</keyword>
<feature type="transmembrane region" description="Helical" evidence="18">
    <location>
        <begin position="760"/>
        <end position="780"/>
    </location>
</feature>
<keyword evidence="4" id="KW-0813">Transport</keyword>
<evidence type="ECO:0000256" key="13">
    <source>
        <dbReference type="ARBA" id="ARBA00022967"/>
    </source>
</evidence>
<dbReference type="InterPro" id="IPR027256">
    <property type="entry name" value="P-typ_ATPase_IB"/>
</dbReference>
<gene>
    <name evidence="20" type="ORF">SAMN02745746_01481</name>
</gene>
<dbReference type="SUPFAM" id="SSF56784">
    <property type="entry name" value="HAD-like"/>
    <property type="match status" value="1"/>
</dbReference>
<dbReference type="Gene3D" id="3.30.70.100">
    <property type="match status" value="2"/>
</dbReference>
<evidence type="ECO:0000256" key="15">
    <source>
        <dbReference type="ARBA" id="ARBA00023008"/>
    </source>
</evidence>
<keyword evidence="17 18" id="KW-0472">Membrane</keyword>
<keyword evidence="8" id="KW-0677">Repeat</keyword>
<proteinExistence type="inferred from homology"/>
<dbReference type="InterPro" id="IPR044492">
    <property type="entry name" value="P_typ_ATPase_HD_dom"/>
</dbReference>
<dbReference type="InterPro" id="IPR036412">
    <property type="entry name" value="HAD-like_sf"/>
</dbReference>
<dbReference type="SUPFAM" id="SSF81665">
    <property type="entry name" value="Calcium ATPase, transmembrane domain M"/>
    <property type="match status" value="1"/>
</dbReference>
<reference evidence="21" key="1">
    <citation type="submission" date="2017-04" db="EMBL/GenBank/DDBJ databases">
        <authorList>
            <person name="Varghese N."/>
            <person name="Submissions S."/>
        </authorList>
    </citation>
    <scope>NUCLEOTIDE SEQUENCE [LARGE SCALE GENOMIC DNA]</scope>
    <source>
        <strain evidence="21">DSM 22618</strain>
    </source>
</reference>
<dbReference type="GO" id="GO:0140581">
    <property type="term" value="F:P-type monovalent copper transporter activity"/>
    <property type="evidence" value="ECO:0007669"/>
    <property type="project" value="UniProtKB-EC"/>
</dbReference>
<comment type="similarity">
    <text evidence="2 18">Belongs to the cation transport ATPase (P-type) (TC 3.A.3) family. Type IB subfamily.</text>
</comment>
<dbReference type="EMBL" id="FXAG01000006">
    <property type="protein sequence ID" value="SMF13554.1"/>
    <property type="molecule type" value="Genomic_DNA"/>
</dbReference>
<dbReference type="PROSITE" id="PS00154">
    <property type="entry name" value="ATPASE_E1_E2"/>
    <property type="match status" value="1"/>
</dbReference>
<dbReference type="PROSITE" id="PS50846">
    <property type="entry name" value="HMA_2"/>
    <property type="match status" value="2"/>
</dbReference>
<evidence type="ECO:0000256" key="5">
    <source>
        <dbReference type="ARBA" id="ARBA00022475"/>
    </source>
</evidence>
<feature type="transmembrane region" description="Helical" evidence="18">
    <location>
        <begin position="737"/>
        <end position="754"/>
    </location>
</feature>
<keyword evidence="12" id="KW-0460">Magnesium</keyword>
<dbReference type="InterPro" id="IPR006122">
    <property type="entry name" value="HMA_Cu_ion-bd"/>
</dbReference>
<keyword evidence="10" id="KW-0187">Copper transport</keyword>
<dbReference type="GO" id="GO:0043682">
    <property type="term" value="F:P-type divalent copper transporter activity"/>
    <property type="evidence" value="ECO:0007669"/>
    <property type="project" value="TreeGrafter"/>
</dbReference>
<dbReference type="RefSeq" id="WP_085275790.1">
    <property type="nucleotide sequence ID" value="NZ_FXAG01000006.1"/>
</dbReference>
<keyword evidence="11 18" id="KW-0067">ATP-binding</keyword>
<dbReference type="Pfam" id="PF00403">
    <property type="entry name" value="HMA"/>
    <property type="match status" value="2"/>
</dbReference>
<dbReference type="InterPro" id="IPR059000">
    <property type="entry name" value="ATPase_P-type_domA"/>
</dbReference>